<reference evidence="2 3" key="1">
    <citation type="submission" date="2017-01" db="EMBL/GenBank/DDBJ databases">
        <title>Genome Analysis of Deinococcus marmoris KOPRI26562.</title>
        <authorList>
            <person name="Kim J.H."/>
            <person name="Oh H.-M."/>
        </authorList>
    </citation>
    <scope>NUCLEOTIDE SEQUENCE [LARGE SCALE GENOMIC DNA]</scope>
    <source>
        <strain evidence="2 3">KOPRI26562</strain>
    </source>
</reference>
<evidence type="ECO:0000259" key="1">
    <source>
        <dbReference type="PROSITE" id="PS51186"/>
    </source>
</evidence>
<dbReference type="STRING" id="249408.BOO71_0000052"/>
<proteinExistence type="predicted"/>
<accession>A0A1U7P583</accession>
<evidence type="ECO:0000313" key="3">
    <source>
        <dbReference type="Proteomes" id="UP000186607"/>
    </source>
</evidence>
<protein>
    <recommendedName>
        <fullName evidence="1">N-acetyltransferase domain-containing protein</fullName>
    </recommendedName>
</protein>
<dbReference type="CDD" id="cd04301">
    <property type="entry name" value="NAT_SF"/>
    <property type="match status" value="1"/>
</dbReference>
<dbReference type="PANTHER" id="PTHR41700">
    <property type="entry name" value="GCN5-RELATED N-ACETYLTRANSFERASE"/>
    <property type="match status" value="1"/>
</dbReference>
<name>A0A1U7P583_9DEIO</name>
<sequence length="272" mass="30652">MTAPAAIPTMREPLVLRELSGPQELAATIPLAHAIWGQTDRPEDTVMLRVIQHVGGLVAGAVDSQGQIWAYLEALPTSKPGVQHSHRMGVHPAYRQQHLGERLKHFQRQWCLERGITRVHWTFDPLLAVNAHLNIHRLGATVRTYLPDQYGEMENISAGAASDRLEAEWCLDSPRVEAHLAGRVDAAWPEGGAFHPLDAELPATLPDMLAMIVPAQDYYALLREDRALALEWRQRTRPVFTRLFSEGLVLVDVDLTRRQYLFRRRAQDDATC</sequence>
<dbReference type="Gene3D" id="3.40.630.30">
    <property type="match status" value="1"/>
</dbReference>
<dbReference type="PROSITE" id="PS51186">
    <property type="entry name" value="GNAT"/>
    <property type="match status" value="1"/>
</dbReference>
<dbReference type="Proteomes" id="UP000186607">
    <property type="component" value="Unassembled WGS sequence"/>
</dbReference>
<organism evidence="2 3">
    <name type="scientific">Deinococcus marmoris</name>
    <dbReference type="NCBI Taxonomy" id="249408"/>
    <lineage>
        <taxon>Bacteria</taxon>
        <taxon>Thermotogati</taxon>
        <taxon>Deinococcota</taxon>
        <taxon>Deinococci</taxon>
        <taxon>Deinococcales</taxon>
        <taxon>Deinococcaceae</taxon>
        <taxon>Deinococcus</taxon>
    </lineage>
</organism>
<dbReference type="RefSeq" id="WP_083652792.1">
    <property type="nucleotide sequence ID" value="NZ_MSTI01000002.1"/>
</dbReference>
<keyword evidence="3" id="KW-1185">Reference proteome</keyword>
<dbReference type="InterPro" id="IPR000182">
    <property type="entry name" value="GNAT_dom"/>
</dbReference>
<dbReference type="SUPFAM" id="SSF55729">
    <property type="entry name" value="Acyl-CoA N-acyltransferases (Nat)"/>
    <property type="match status" value="1"/>
</dbReference>
<dbReference type="GO" id="GO:0016747">
    <property type="term" value="F:acyltransferase activity, transferring groups other than amino-acyl groups"/>
    <property type="evidence" value="ECO:0007669"/>
    <property type="project" value="InterPro"/>
</dbReference>
<dbReference type="InterPro" id="IPR016181">
    <property type="entry name" value="Acyl_CoA_acyltransferase"/>
</dbReference>
<comment type="caution">
    <text evidence="2">The sequence shown here is derived from an EMBL/GenBank/DDBJ whole genome shotgun (WGS) entry which is preliminary data.</text>
</comment>
<dbReference type="EMBL" id="MSTI01000002">
    <property type="protein sequence ID" value="OLV20332.1"/>
    <property type="molecule type" value="Genomic_DNA"/>
</dbReference>
<dbReference type="OrthoDB" id="9797990at2"/>
<feature type="domain" description="N-acetyltransferase" evidence="1">
    <location>
        <begin position="14"/>
        <end position="168"/>
    </location>
</feature>
<gene>
    <name evidence="2" type="ORF">BOO71_0000052</name>
</gene>
<dbReference type="InterPro" id="IPR038764">
    <property type="entry name" value="GNAT_N_AcTrfase_prd"/>
</dbReference>
<dbReference type="AlphaFoldDB" id="A0A1U7P583"/>
<dbReference type="Pfam" id="PF00583">
    <property type="entry name" value="Acetyltransf_1"/>
    <property type="match status" value="1"/>
</dbReference>
<evidence type="ECO:0000313" key="2">
    <source>
        <dbReference type="EMBL" id="OLV20332.1"/>
    </source>
</evidence>
<dbReference type="PANTHER" id="PTHR41700:SF1">
    <property type="entry name" value="N-ACETYLTRANSFERASE DOMAIN-CONTAINING PROTEIN"/>
    <property type="match status" value="1"/>
</dbReference>